<dbReference type="Proteomes" id="UP000324222">
    <property type="component" value="Unassembled WGS sequence"/>
</dbReference>
<dbReference type="EMBL" id="VSRR010008502">
    <property type="protein sequence ID" value="MPC48833.1"/>
    <property type="molecule type" value="Genomic_DNA"/>
</dbReference>
<sequence>MPSPQMGSSETTSLPLVPARSPRASADRVETVKRFLRHRGFSAKFVYLRQVCRLSASSVKGYKAMLNSVYAVKGLDLNNDLVLWHIIRTNSSQPHLNLVLCHLTRASFEPLRLLSMRDLTRKTLFLLVLATAQKTYVKGHDTIWDTIKEAHAAIPDSTCLKFKFWAYDIHGIATSMLMWKNCSVPFILRAAHWRTYSVFADHYLHDIAHPLGLGSKSTLRALYIGCLGLSLVFETQRSRKTPMFPAAFSSTLSTLSQSKVSVSTMDSHFTLYA</sequence>
<name>A0A5B7FV55_PORTR</name>
<evidence type="ECO:0000313" key="3">
    <source>
        <dbReference type="Proteomes" id="UP000324222"/>
    </source>
</evidence>
<dbReference type="AlphaFoldDB" id="A0A5B7FV55"/>
<feature type="compositionally biased region" description="Polar residues" evidence="1">
    <location>
        <begin position="1"/>
        <end position="14"/>
    </location>
</feature>
<evidence type="ECO:0000256" key="1">
    <source>
        <dbReference type="SAM" id="MobiDB-lite"/>
    </source>
</evidence>
<feature type="region of interest" description="Disordered" evidence="1">
    <location>
        <begin position="1"/>
        <end position="22"/>
    </location>
</feature>
<organism evidence="2 3">
    <name type="scientific">Portunus trituberculatus</name>
    <name type="common">Swimming crab</name>
    <name type="synonym">Neptunus trituberculatus</name>
    <dbReference type="NCBI Taxonomy" id="210409"/>
    <lineage>
        <taxon>Eukaryota</taxon>
        <taxon>Metazoa</taxon>
        <taxon>Ecdysozoa</taxon>
        <taxon>Arthropoda</taxon>
        <taxon>Crustacea</taxon>
        <taxon>Multicrustacea</taxon>
        <taxon>Malacostraca</taxon>
        <taxon>Eumalacostraca</taxon>
        <taxon>Eucarida</taxon>
        <taxon>Decapoda</taxon>
        <taxon>Pleocyemata</taxon>
        <taxon>Brachyura</taxon>
        <taxon>Eubrachyura</taxon>
        <taxon>Portunoidea</taxon>
        <taxon>Portunidae</taxon>
        <taxon>Portuninae</taxon>
        <taxon>Portunus</taxon>
    </lineage>
</organism>
<dbReference type="OrthoDB" id="7477527at2759"/>
<proteinExistence type="predicted"/>
<keyword evidence="3" id="KW-1185">Reference proteome</keyword>
<comment type="caution">
    <text evidence="2">The sequence shown here is derived from an EMBL/GenBank/DDBJ whole genome shotgun (WGS) entry which is preliminary data.</text>
</comment>
<protein>
    <submittedName>
        <fullName evidence="2">Uncharacterized protein</fullName>
    </submittedName>
</protein>
<reference evidence="2 3" key="1">
    <citation type="submission" date="2019-05" db="EMBL/GenBank/DDBJ databases">
        <title>Another draft genome of Portunus trituberculatus and its Hox gene families provides insights of decapod evolution.</title>
        <authorList>
            <person name="Jeong J.-H."/>
            <person name="Song I."/>
            <person name="Kim S."/>
            <person name="Choi T."/>
            <person name="Kim D."/>
            <person name="Ryu S."/>
            <person name="Kim W."/>
        </authorList>
    </citation>
    <scope>NUCLEOTIDE SEQUENCE [LARGE SCALE GENOMIC DNA]</scope>
    <source>
        <tissue evidence="2">Muscle</tissue>
    </source>
</reference>
<evidence type="ECO:0000313" key="2">
    <source>
        <dbReference type="EMBL" id="MPC48833.1"/>
    </source>
</evidence>
<gene>
    <name evidence="2" type="ORF">E2C01_042617</name>
</gene>
<accession>A0A5B7FV55</accession>